<proteinExistence type="predicted"/>
<dbReference type="Proteomes" id="UP000053029">
    <property type="component" value="Unassembled WGS sequence"/>
</dbReference>
<sequence length="204" mass="20753">MHYALPTVLALAVASASASISFEYHPSVPLERRQEPGTPAYECHANCGGVITAGRTEGYCDSANFTTILEDCLECALEFDIWQYYGESVSAAATGCGLDATPVPASNETSATEPTATPAPTSTTSAPGTEETGAATTTDSSEPSETTAAPADTASETPEQTASETPAETSSADVAVQTENYGSKLALGGGQVVLPLVALLPALI</sequence>
<evidence type="ECO:0000313" key="4">
    <source>
        <dbReference type="Proteomes" id="UP000053029"/>
    </source>
</evidence>
<name>A0A0D2G399_9EURO</name>
<organism evidence="3 4">
    <name type="scientific">Fonsecaea pedrosoi CBS 271.37</name>
    <dbReference type="NCBI Taxonomy" id="1442368"/>
    <lineage>
        <taxon>Eukaryota</taxon>
        <taxon>Fungi</taxon>
        <taxon>Dikarya</taxon>
        <taxon>Ascomycota</taxon>
        <taxon>Pezizomycotina</taxon>
        <taxon>Eurotiomycetes</taxon>
        <taxon>Chaetothyriomycetidae</taxon>
        <taxon>Chaetothyriales</taxon>
        <taxon>Herpotrichiellaceae</taxon>
        <taxon>Fonsecaea</taxon>
    </lineage>
</organism>
<feature type="compositionally biased region" description="Low complexity" evidence="1">
    <location>
        <begin position="105"/>
        <end position="149"/>
    </location>
</feature>
<dbReference type="HOGENOM" id="CLU_093550_1_1_1"/>
<feature type="chain" id="PRO_5002258228" evidence="2">
    <location>
        <begin position="19"/>
        <end position="204"/>
    </location>
</feature>
<feature type="region of interest" description="Disordered" evidence="1">
    <location>
        <begin position="104"/>
        <end position="173"/>
    </location>
</feature>
<gene>
    <name evidence="3" type="ORF">Z517_12037</name>
</gene>
<feature type="signal peptide" evidence="2">
    <location>
        <begin position="1"/>
        <end position="18"/>
    </location>
</feature>
<dbReference type="VEuPathDB" id="FungiDB:Z517_12037"/>
<keyword evidence="4" id="KW-1185">Reference proteome</keyword>
<dbReference type="OrthoDB" id="4160690at2759"/>
<dbReference type="AlphaFoldDB" id="A0A0D2G399"/>
<protein>
    <submittedName>
        <fullName evidence="3">Uncharacterized protein</fullName>
    </submittedName>
</protein>
<evidence type="ECO:0000256" key="1">
    <source>
        <dbReference type="SAM" id="MobiDB-lite"/>
    </source>
</evidence>
<dbReference type="GeneID" id="25311527"/>
<dbReference type="STRING" id="1442368.A0A0D2G399"/>
<evidence type="ECO:0000313" key="3">
    <source>
        <dbReference type="EMBL" id="KIW75263.1"/>
    </source>
</evidence>
<keyword evidence="2" id="KW-0732">Signal</keyword>
<feature type="compositionally biased region" description="Polar residues" evidence="1">
    <location>
        <begin position="154"/>
        <end position="173"/>
    </location>
</feature>
<evidence type="ECO:0000256" key="2">
    <source>
        <dbReference type="SAM" id="SignalP"/>
    </source>
</evidence>
<reference evidence="3 4" key="1">
    <citation type="submission" date="2015-01" db="EMBL/GenBank/DDBJ databases">
        <title>The Genome Sequence of Fonsecaea pedrosoi CBS 271.37.</title>
        <authorList>
            <consortium name="The Broad Institute Genomics Platform"/>
            <person name="Cuomo C."/>
            <person name="de Hoog S."/>
            <person name="Gorbushina A."/>
            <person name="Stielow B."/>
            <person name="Teixiera M."/>
            <person name="Abouelleil A."/>
            <person name="Chapman S.B."/>
            <person name="Priest M."/>
            <person name="Young S.K."/>
            <person name="Wortman J."/>
            <person name="Nusbaum C."/>
            <person name="Birren B."/>
        </authorList>
    </citation>
    <scope>NUCLEOTIDE SEQUENCE [LARGE SCALE GENOMIC DNA]</scope>
    <source>
        <strain evidence="3 4">CBS 271.37</strain>
    </source>
</reference>
<dbReference type="EMBL" id="KN846976">
    <property type="protein sequence ID" value="KIW75263.1"/>
    <property type="molecule type" value="Genomic_DNA"/>
</dbReference>
<accession>A0A0D2G399</accession>
<dbReference type="RefSeq" id="XP_013279071.1">
    <property type="nucleotide sequence ID" value="XM_013423617.1"/>
</dbReference>